<gene>
    <name evidence="1" type="ORF">V8G54_002778</name>
</gene>
<sequence length="184" mass="20998">MSASVDNSECVCEPYDHNYTNADFEKLVAGFRELAMIRDCKSFVVVPISDLTTASAQLSENVYCDCDESTEAHSEIDCTADVKTESIELDVQIDFRKSKEYLKKMREAANHVLVLQYYEMDFDANVCEPEIDFTVFHHVHDVPVQVADFTPCIDHSNVINSAFSIDRVHIHTSRVHKFSTVFQF</sequence>
<evidence type="ECO:0000313" key="1">
    <source>
        <dbReference type="EMBL" id="WVZ24234.1"/>
    </source>
</evidence>
<proteinExistence type="predicted"/>
<organism evidence="1 2">
    <name type="scientific">Vigna mungo</name>
    <name type="common">Black gram</name>
    <name type="synonym">Phaseolus mungo</name>
    <dbReference type="NCBI Taxonomy" id="3915"/>
    <lineage>
        <taxon>Eukaryota</taxon>
        <taxon>Viridiplantae</taxon>
        <taxon>Streptophyta</taxon>
        <taxon>Embryophyta</taxon>
        <taxon>Tracheophyta</taxon>
        <taxon>Spermatophyta</taxon>
        <taxon>Magnoliopsida</taxon>
        <taxon>eudicotyledons</taxon>
        <taxon>Gunneridae</taxon>
        <taxon>Pentapetalae</taxon>
        <taxon>rosids</taxon>
        <taxon>fabids</taxon>
        <taxon>Fabales</taxon>
        <taxon>Fabaceae</taxon>
        <taxon>Papilionoideae</taxon>
        <taxon>50 kb inversion clade</taxon>
        <taxon>NPAAA clade</taxon>
        <taxon>indigoferoid/millettioid clade</taxon>
        <taxon>Phaseoleae</taxon>
        <taxon>Vigna</taxon>
    </lineage>
</organism>
<protein>
    <submittedName>
        <fullName evidence="1">Uncharacterized protein</fullName>
    </submittedName>
</protein>
<dbReference type="EMBL" id="CP144700">
    <property type="protein sequence ID" value="WVZ24234.1"/>
    <property type="molecule type" value="Genomic_DNA"/>
</dbReference>
<accession>A0AAQ3S9J3</accession>
<evidence type="ECO:0000313" key="2">
    <source>
        <dbReference type="Proteomes" id="UP001374535"/>
    </source>
</evidence>
<dbReference type="Proteomes" id="UP001374535">
    <property type="component" value="Chromosome 1"/>
</dbReference>
<keyword evidence="2" id="KW-1185">Reference proteome</keyword>
<dbReference type="AlphaFoldDB" id="A0AAQ3S9J3"/>
<name>A0AAQ3S9J3_VIGMU</name>
<reference evidence="1 2" key="1">
    <citation type="journal article" date="2023" name="Life. Sci Alliance">
        <title>Evolutionary insights into 3D genome organization and epigenetic landscape of Vigna mungo.</title>
        <authorList>
            <person name="Junaid A."/>
            <person name="Singh B."/>
            <person name="Bhatia S."/>
        </authorList>
    </citation>
    <scope>NUCLEOTIDE SEQUENCE [LARGE SCALE GENOMIC DNA]</scope>
    <source>
        <strain evidence="1">Urdbean</strain>
    </source>
</reference>